<evidence type="ECO:0000259" key="4">
    <source>
        <dbReference type="SMART" id="SM00089"/>
    </source>
</evidence>
<evidence type="ECO:0000256" key="3">
    <source>
        <dbReference type="SAM" id="SignalP"/>
    </source>
</evidence>
<proteinExistence type="predicted"/>
<evidence type="ECO:0000256" key="2">
    <source>
        <dbReference type="SAM" id="Phobius"/>
    </source>
</evidence>
<name>A0A1F5WTX3_9BACT</name>
<evidence type="ECO:0000313" key="5">
    <source>
        <dbReference type="EMBL" id="OGF79099.1"/>
    </source>
</evidence>
<sequence>MKNILKISIIFGILAILAPFSVSYAATSYSYTGGNCTAGLCYDWIADDQIPRPTPYPTPTYYPPNYYYGVPVVNLSASKTSINYGEMVGLSWTTSNASSCYGSNSWSGNKNLSGSEYVYPINSSTYTLTCINSYGSNSASRTIYINQPAAPVQTGLGSACSISPSSPRIGNAVIFSAVESGGTAPYYYSWSGDVSGTSKSVSKTFSAVGEKTVTVKITDALGKTANGTCNINVLAAAPPPTGGPTPKPTPAAGQVQGATTVCKTVTLCIDTEGKITQPSPTPTPTAEPTGVSKTENGGKSFLASIFSINGDTWTRIKSLLKWYLAILAIILFVAIAYFVIKRLTGKEVK</sequence>
<dbReference type="InterPro" id="IPR022409">
    <property type="entry name" value="PKD/Chitinase_dom"/>
</dbReference>
<keyword evidence="2" id="KW-0472">Membrane</keyword>
<organism evidence="5 6">
    <name type="scientific">Candidatus Giovannonibacteria bacterium RIFCSPHIGHO2_02_43_13</name>
    <dbReference type="NCBI Taxonomy" id="1798330"/>
    <lineage>
        <taxon>Bacteria</taxon>
        <taxon>Candidatus Giovannoniibacteriota</taxon>
    </lineage>
</organism>
<dbReference type="InterPro" id="IPR035986">
    <property type="entry name" value="PKD_dom_sf"/>
</dbReference>
<feature type="signal peptide" evidence="3">
    <location>
        <begin position="1"/>
        <end position="25"/>
    </location>
</feature>
<dbReference type="InterPro" id="IPR013783">
    <property type="entry name" value="Ig-like_fold"/>
</dbReference>
<dbReference type="EMBL" id="MFHI01000010">
    <property type="protein sequence ID" value="OGF79099.1"/>
    <property type="molecule type" value="Genomic_DNA"/>
</dbReference>
<feature type="transmembrane region" description="Helical" evidence="2">
    <location>
        <begin position="322"/>
        <end position="340"/>
    </location>
</feature>
<evidence type="ECO:0000256" key="1">
    <source>
        <dbReference type="SAM" id="MobiDB-lite"/>
    </source>
</evidence>
<protein>
    <recommendedName>
        <fullName evidence="4">PKD/Chitinase domain-containing protein</fullName>
    </recommendedName>
</protein>
<feature type="region of interest" description="Disordered" evidence="1">
    <location>
        <begin position="273"/>
        <end position="295"/>
    </location>
</feature>
<gene>
    <name evidence="5" type="ORF">A2W54_00940</name>
</gene>
<dbReference type="SMART" id="SM00089">
    <property type="entry name" value="PKD"/>
    <property type="match status" value="1"/>
</dbReference>
<dbReference type="CDD" id="cd00146">
    <property type="entry name" value="PKD"/>
    <property type="match status" value="1"/>
</dbReference>
<dbReference type="AlphaFoldDB" id="A0A1F5WTX3"/>
<feature type="chain" id="PRO_5009522225" description="PKD/Chitinase domain-containing protein" evidence="3">
    <location>
        <begin position="26"/>
        <end position="349"/>
    </location>
</feature>
<feature type="domain" description="PKD/Chitinase" evidence="4">
    <location>
        <begin position="157"/>
        <end position="236"/>
    </location>
</feature>
<keyword evidence="2" id="KW-1133">Transmembrane helix</keyword>
<evidence type="ECO:0000313" key="6">
    <source>
        <dbReference type="Proteomes" id="UP000178425"/>
    </source>
</evidence>
<accession>A0A1F5WTX3</accession>
<comment type="caution">
    <text evidence="5">The sequence shown here is derived from an EMBL/GenBank/DDBJ whole genome shotgun (WGS) entry which is preliminary data.</text>
</comment>
<reference evidence="5 6" key="1">
    <citation type="journal article" date="2016" name="Nat. Commun.">
        <title>Thousands of microbial genomes shed light on interconnected biogeochemical processes in an aquifer system.</title>
        <authorList>
            <person name="Anantharaman K."/>
            <person name="Brown C.T."/>
            <person name="Hug L.A."/>
            <person name="Sharon I."/>
            <person name="Castelle C.J."/>
            <person name="Probst A.J."/>
            <person name="Thomas B.C."/>
            <person name="Singh A."/>
            <person name="Wilkins M.J."/>
            <person name="Karaoz U."/>
            <person name="Brodie E.L."/>
            <person name="Williams K.H."/>
            <person name="Hubbard S.S."/>
            <person name="Banfield J.F."/>
        </authorList>
    </citation>
    <scope>NUCLEOTIDE SEQUENCE [LARGE SCALE GENOMIC DNA]</scope>
</reference>
<dbReference type="SUPFAM" id="SSF49299">
    <property type="entry name" value="PKD domain"/>
    <property type="match status" value="1"/>
</dbReference>
<keyword evidence="2" id="KW-0812">Transmembrane</keyword>
<keyword evidence="3" id="KW-0732">Signal</keyword>
<dbReference type="Gene3D" id="2.60.40.10">
    <property type="entry name" value="Immunoglobulins"/>
    <property type="match status" value="1"/>
</dbReference>
<dbReference type="Proteomes" id="UP000178425">
    <property type="component" value="Unassembled WGS sequence"/>
</dbReference>